<sequence length="257" mass="28729">ILSLLIVLYIEFGFSFPSPSLHRKQVSELEAGWLSSRQQLTETREQLIKTEEVLDVHRLRLLRAEFEKNELSTPLELIGKNSEVGRRSIRSNSDVGSDLSRVCRRRGVEATANQDSKSVCESLLNLVDKDGAIKEGEKRSVVGDEMSTTNKAIKNATCDVAVQMCSSNEWPSLVKAIGPVNRETLRNIACYVVSSSMSYHCSSVPPPDGEEAKLVRIIVHKRARHHQYQVDPNAGSTDNMEGTELFDYTLHASQSER</sequence>
<name>A0AA85J8H3_TRIRE</name>
<protein>
    <submittedName>
        <fullName evidence="3">Uncharacterized protein</fullName>
    </submittedName>
</protein>
<reference evidence="2" key="1">
    <citation type="submission" date="2022-06" db="EMBL/GenBank/DDBJ databases">
        <authorList>
            <person name="Berger JAMES D."/>
            <person name="Berger JAMES D."/>
        </authorList>
    </citation>
    <scope>NUCLEOTIDE SEQUENCE [LARGE SCALE GENOMIC DNA]</scope>
</reference>
<evidence type="ECO:0000313" key="2">
    <source>
        <dbReference type="Proteomes" id="UP000050795"/>
    </source>
</evidence>
<keyword evidence="2" id="KW-1185">Reference proteome</keyword>
<dbReference type="Proteomes" id="UP000050795">
    <property type="component" value="Unassembled WGS sequence"/>
</dbReference>
<reference evidence="3" key="2">
    <citation type="submission" date="2023-11" db="UniProtKB">
        <authorList>
            <consortium name="WormBaseParasite"/>
        </authorList>
    </citation>
    <scope>IDENTIFICATION</scope>
</reference>
<accession>A0AA85J8H3</accession>
<organism evidence="2 3">
    <name type="scientific">Trichobilharzia regenti</name>
    <name type="common">Nasal bird schistosome</name>
    <dbReference type="NCBI Taxonomy" id="157069"/>
    <lineage>
        <taxon>Eukaryota</taxon>
        <taxon>Metazoa</taxon>
        <taxon>Spiralia</taxon>
        <taxon>Lophotrochozoa</taxon>
        <taxon>Platyhelminthes</taxon>
        <taxon>Trematoda</taxon>
        <taxon>Digenea</taxon>
        <taxon>Strigeidida</taxon>
        <taxon>Schistosomatoidea</taxon>
        <taxon>Schistosomatidae</taxon>
        <taxon>Trichobilharzia</taxon>
    </lineage>
</organism>
<proteinExistence type="predicted"/>
<dbReference type="WBParaSite" id="TREG1_137640.1">
    <property type="protein sequence ID" value="TREG1_137640.1"/>
    <property type="gene ID" value="TREG1_137640"/>
</dbReference>
<keyword evidence="1" id="KW-0732">Signal</keyword>
<dbReference type="AlphaFoldDB" id="A0AA85J8H3"/>
<feature type="signal peptide" evidence="1">
    <location>
        <begin position="1"/>
        <end position="15"/>
    </location>
</feature>
<evidence type="ECO:0000313" key="3">
    <source>
        <dbReference type="WBParaSite" id="TREG1_137640.1"/>
    </source>
</evidence>
<feature type="chain" id="PRO_5041731902" evidence="1">
    <location>
        <begin position="16"/>
        <end position="257"/>
    </location>
</feature>
<evidence type="ECO:0000256" key="1">
    <source>
        <dbReference type="SAM" id="SignalP"/>
    </source>
</evidence>